<dbReference type="InterPro" id="IPR036615">
    <property type="entry name" value="Mur_ligase_C_dom_sf"/>
</dbReference>
<evidence type="ECO:0000256" key="9">
    <source>
        <dbReference type="ARBA" id="ARBA00022960"/>
    </source>
</evidence>
<evidence type="ECO:0000256" key="3">
    <source>
        <dbReference type="ARBA" id="ARBA00012211"/>
    </source>
</evidence>
<comment type="caution">
    <text evidence="18">The sequence shown here is derived from an EMBL/GenBank/DDBJ whole genome shotgun (WGS) entry which is preliminary data.</text>
</comment>
<feature type="binding site" evidence="14">
    <location>
        <begin position="115"/>
        <end position="121"/>
    </location>
    <ligand>
        <name>ATP</name>
        <dbReference type="ChEBI" id="CHEBI:30616"/>
    </ligand>
</feature>
<dbReference type="GO" id="GO:0008360">
    <property type="term" value="P:regulation of cell shape"/>
    <property type="evidence" value="ECO:0007669"/>
    <property type="project" value="UniProtKB-KW"/>
</dbReference>
<evidence type="ECO:0000256" key="10">
    <source>
        <dbReference type="ARBA" id="ARBA00022984"/>
    </source>
</evidence>
<dbReference type="NCBIfam" id="TIGR01082">
    <property type="entry name" value="murC"/>
    <property type="match status" value="1"/>
</dbReference>
<dbReference type="GO" id="GO:0008763">
    <property type="term" value="F:UDP-N-acetylmuramate-L-alanine ligase activity"/>
    <property type="evidence" value="ECO:0007669"/>
    <property type="project" value="UniProtKB-UniRule"/>
</dbReference>
<dbReference type="Gene3D" id="3.40.50.720">
    <property type="entry name" value="NAD(P)-binding Rossmann-like Domain"/>
    <property type="match status" value="1"/>
</dbReference>
<dbReference type="Proteomes" id="UP000561181">
    <property type="component" value="Unassembled WGS sequence"/>
</dbReference>
<keyword evidence="9 14" id="KW-0133">Cell shape</keyword>
<keyword evidence="7 14" id="KW-0547">Nucleotide-binding</keyword>
<dbReference type="InterPro" id="IPR004101">
    <property type="entry name" value="Mur_ligase_C"/>
</dbReference>
<dbReference type="InterPro" id="IPR005758">
    <property type="entry name" value="UDP-N-AcMur_Ala_ligase_MurC"/>
</dbReference>
<dbReference type="GO" id="GO:0009252">
    <property type="term" value="P:peptidoglycan biosynthetic process"/>
    <property type="evidence" value="ECO:0007669"/>
    <property type="project" value="UniProtKB-UniRule"/>
</dbReference>
<feature type="domain" description="Mur ligase C-terminal" evidence="16">
    <location>
        <begin position="320"/>
        <end position="454"/>
    </location>
</feature>
<feature type="domain" description="Mur ligase central" evidence="17">
    <location>
        <begin position="113"/>
        <end position="298"/>
    </location>
</feature>
<dbReference type="PANTHER" id="PTHR43445">
    <property type="entry name" value="UDP-N-ACETYLMURAMATE--L-ALANINE LIGASE-RELATED"/>
    <property type="match status" value="1"/>
</dbReference>
<organism evidence="18 19">
    <name type="scientific">Pontixanthobacter rizhaonensis</name>
    <dbReference type="NCBI Taxonomy" id="2730337"/>
    <lineage>
        <taxon>Bacteria</taxon>
        <taxon>Pseudomonadati</taxon>
        <taxon>Pseudomonadota</taxon>
        <taxon>Alphaproteobacteria</taxon>
        <taxon>Sphingomonadales</taxon>
        <taxon>Erythrobacteraceae</taxon>
        <taxon>Pontixanthobacter</taxon>
    </lineage>
</organism>
<reference evidence="18 19" key="1">
    <citation type="submission" date="2020-04" db="EMBL/GenBank/DDBJ databases">
        <authorList>
            <person name="Liu A."/>
        </authorList>
    </citation>
    <scope>NUCLEOTIDE SEQUENCE [LARGE SCALE GENOMIC DNA]</scope>
    <source>
        <strain evidence="18 19">RZ02</strain>
    </source>
</reference>
<evidence type="ECO:0000256" key="14">
    <source>
        <dbReference type="HAMAP-Rule" id="MF_00046"/>
    </source>
</evidence>
<dbReference type="InterPro" id="IPR013221">
    <property type="entry name" value="Mur_ligase_cen"/>
</dbReference>
<dbReference type="GO" id="GO:0005524">
    <property type="term" value="F:ATP binding"/>
    <property type="evidence" value="ECO:0007669"/>
    <property type="project" value="UniProtKB-UniRule"/>
</dbReference>
<keyword evidence="6 14" id="KW-0132">Cell division</keyword>
<dbReference type="GO" id="GO:0051301">
    <property type="term" value="P:cell division"/>
    <property type="evidence" value="ECO:0007669"/>
    <property type="project" value="UniProtKB-KW"/>
</dbReference>
<dbReference type="Pfam" id="PF01225">
    <property type="entry name" value="Mur_ligase"/>
    <property type="match status" value="1"/>
</dbReference>
<evidence type="ECO:0000256" key="8">
    <source>
        <dbReference type="ARBA" id="ARBA00022840"/>
    </source>
</evidence>
<evidence type="ECO:0000256" key="4">
    <source>
        <dbReference type="ARBA" id="ARBA00022490"/>
    </source>
</evidence>
<dbReference type="GO" id="GO:0005737">
    <property type="term" value="C:cytoplasm"/>
    <property type="evidence" value="ECO:0007669"/>
    <property type="project" value="UniProtKB-SubCell"/>
</dbReference>
<comment type="similarity">
    <text evidence="14">Belongs to the MurCDEF family.</text>
</comment>
<evidence type="ECO:0000259" key="15">
    <source>
        <dbReference type="Pfam" id="PF01225"/>
    </source>
</evidence>
<dbReference type="InterPro" id="IPR000713">
    <property type="entry name" value="Mur_ligase_N"/>
</dbReference>
<keyword evidence="10 14" id="KW-0573">Peptidoglycan synthesis</keyword>
<dbReference type="SUPFAM" id="SSF53623">
    <property type="entry name" value="MurD-like peptide ligases, catalytic domain"/>
    <property type="match status" value="1"/>
</dbReference>
<dbReference type="HAMAP" id="MF_00046">
    <property type="entry name" value="MurC"/>
    <property type="match status" value="1"/>
</dbReference>
<comment type="pathway">
    <text evidence="2 14">Cell wall biogenesis; peptidoglycan biosynthesis.</text>
</comment>
<evidence type="ECO:0000313" key="18">
    <source>
        <dbReference type="EMBL" id="NMW30807.1"/>
    </source>
</evidence>
<dbReference type="EC" id="6.3.2.8" evidence="3 14"/>
<dbReference type="InterPro" id="IPR036565">
    <property type="entry name" value="Mur-like_cat_sf"/>
</dbReference>
<dbReference type="EMBL" id="JABCRE010000002">
    <property type="protein sequence ID" value="NMW30807.1"/>
    <property type="molecule type" value="Genomic_DNA"/>
</dbReference>
<keyword evidence="5 14" id="KW-0436">Ligase</keyword>
<accession>A0A848QJN2</accession>
<evidence type="ECO:0000256" key="5">
    <source>
        <dbReference type="ARBA" id="ARBA00022598"/>
    </source>
</evidence>
<dbReference type="PANTHER" id="PTHR43445:SF3">
    <property type="entry name" value="UDP-N-ACETYLMURAMATE--L-ALANINE LIGASE"/>
    <property type="match status" value="1"/>
</dbReference>
<comment type="function">
    <text evidence="14">Cell wall formation.</text>
</comment>
<evidence type="ECO:0000256" key="6">
    <source>
        <dbReference type="ARBA" id="ARBA00022618"/>
    </source>
</evidence>
<evidence type="ECO:0000259" key="17">
    <source>
        <dbReference type="Pfam" id="PF08245"/>
    </source>
</evidence>
<dbReference type="Pfam" id="PF02875">
    <property type="entry name" value="Mur_ligase_C"/>
    <property type="match status" value="1"/>
</dbReference>
<dbReference type="Pfam" id="PF08245">
    <property type="entry name" value="Mur_ligase_M"/>
    <property type="match status" value="1"/>
</dbReference>
<keyword evidence="19" id="KW-1185">Reference proteome</keyword>
<dbReference type="SUPFAM" id="SSF53244">
    <property type="entry name" value="MurD-like peptide ligases, peptide-binding domain"/>
    <property type="match status" value="1"/>
</dbReference>
<evidence type="ECO:0000256" key="11">
    <source>
        <dbReference type="ARBA" id="ARBA00023306"/>
    </source>
</evidence>
<dbReference type="RefSeq" id="WP_170009777.1">
    <property type="nucleotide sequence ID" value="NZ_JABCRE010000002.1"/>
</dbReference>
<evidence type="ECO:0000256" key="7">
    <source>
        <dbReference type="ARBA" id="ARBA00022741"/>
    </source>
</evidence>
<evidence type="ECO:0000259" key="16">
    <source>
        <dbReference type="Pfam" id="PF02875"/>
    </source>
</evidence>
<name>A0A848QJN2_9SPHN</name>
<comment type="subcellular location">
    <subcellularLocation>
        <location evidence="1 14">Cytoplasm</location>
    </subcellularLocation>
</comment>
<sequence>MKGVATDIGTVHFVGIGGIGMSGIAEVMHNLGYSVQGSDLAESPSVLRLRERGITVKIGHTKENVEGVAVVVTSTAVKRTNPEVAQALEDRVPVVRRAEMLAELMRLKSTVAVAGTHGKTTTTSMIAALLDAGNVDPTVINGGIIEQYGSNARMGDSDWMVVEADESDGSFLRLDGTIAVVTNIDPEHLDHYGDFDGVKDAFVEFIHNVPFYGAAILCIDHPEVQAVVGKVRDRRVITYGFSLQADICGVNIRPVDGGNEFDVVVRQRGEEDRRIEGVQLPMPGRHNVQNALAAIAVAVEMGCADNVIRGGFGEFTGVRRRFTKVGNVSGAVIIDDYAHHPVEITAVLSAARESVDAKGKGRVIAVMQPHRYTRLNDLMDDFQNCFNDADQVYVTPVYEAGEEPIDGVNSDTLVSGLKSRGHRFAATVASESDLAKTIAGDLEEGDIVVCLGAGDITKWAANLAPAIESEKAGSAS</sequence>
<keyword evidence="4 14" id="KW-0963">Cytoplasm</keyword>
<keyword evidence="12 14" id="KW-0961">Cell wall biogenesis/degradation</keyword>
<dbReference type="Gene3D" id="3.40.1190.10">
    <property type="entry name" value="Mur-like, catalytic domain"/>
    <property type="match status" value="1"/>
</dbReference>
<keyword evidence="8 14" id="KW-0067">ATP-binding</keyword>
<proteinExistence type="inferred from homology"/>
<dbReference type="InterPro" id="IPR050061">
    <property type="entry name" value="MurCDEF_pg_biosynth"/>
</dbReference>
<dbReference type="UniPathway" id="UPA00219"/>
<evidence type="ECO:0000313" key="19">
    <source>
        <dbReference type="Proteomes" id="UP000561181"/>
    </source>
</evidence>
<evidence type="ECO:0000256" key="1">
    <source>
        <dbReference type="ARBA" id="ARBA00004496"/>
    </source>
</evidence>
<evidence type="ECO:0000256" key="12">
    <source>
        <dbReference type="ARBA" id="ARBA00023316"/>
    </source>
</evidence>
<comment type="catalytic activity">
    <reaction evidence="13 14">
        <text>UDP-N-acetyl-alpha-D-muramate + L-alanine + ATP = UDP-N-acetyl-alpha-D-muramoyl-L-alanine + ADP + phosphate + H(+)</text>
        <dbReference type="Rhea" id="RHEA:23372"/>
        <dbReference type="ChEBI" id="CHEBI:15378"/>
        <dbReference type="ChEBI" id="CHEBI:30616"/>
        <dbReference type="ChEBI" id="CHEBI:43474"/>
        <dbReference type="ChEBI" id="CHEBI:57972"/>
        <dbReference type="ChEBI" id="CHEBI:70757"/>
        <dbReference type="ChEBI" id="CHEBI:83898"/>
        <dbReference type="ChEBI" id="CHEBI:456216"/>
        <dbReference type="EC" id="6.3.2.8"/>
    </reaction>
</comment>
<keyword evidence="11 14" id="KW-0131">Cell cycle</keyword>
<dbReference type="AlphaFoldDB" id="A0A848QJN2"/>
<protein>
    <recommendedName>
        <fullName evidence="3 14">UDP-N-acetylmuramate--L-alanine ligase</fullName>
        <ecNumber evidence="3 14">6.3.2.8</ecNumber>
    </recommendedName>
    <alternativeName>
        <fullName evidence="14">UDP-N-acetylmuramoyl-L-alanine synthetase</fullName>
    </alternativeName>
</protein>
<feature type="domain" description="Mur ligase N-terminal catalytic" evidence="15">
    <location>
        <begin position="10"/>
        <end position="107"/>
    </location>
</feature>
<dbReference type="Gene3D" id="3.90.190.20">
    <property type="entry name" value="Mur ligase, C-terminal domain"/>
    <property type="match status" value="1"/>
</dbReference>
<gene>
    <name evidence="14" type="primary">murC</name>
    <name evidence="18" type="ORF">HKD42_01880</name>
</gene>
<dbReference type="GO" id="GO:0071555">
    <property type="term" value="P:cell wall organization"/>
    <property type="evidence" value="ECO:0007669"/>
    <property type="project" value="UniProtKB-KW"/>
</dbReference>
<dbReference type="SUPFAM" id="SSF51984">
    <property type="entry name" value="MurCD N-terminal domain"/>
    <property type="match status" value="1"/>
</dbReference>
<evidence type="ECO:0000256" key="2">
    <source>
        <dbReference type="ARBA" id="ARBA00004752"/>
    </source>
</evidence>
<evidence type="ECO:0000256" key="13">
    <source>
        <dbReference type="ARBA" id="ARBA00047833"/>
    </source>
</evidence>